<evidence type="ECO:0000313" key="3">
    <source>
        <dbReference type="Proteomes" id="UP001419268"/>
    </source>
</evidence>
<organism evidence="2 3">
    <name type="scientific">Stephania cephalantha</name>
    <dbReference type="NCBI Taxonomy" id="152367"/>
    <lineage>
        <taxon>Eukaryota</taxon>
        <taxon>Viridiplantae</taxon>
        <taxon>Streptophyta</taxon>
        <taxon>Embryophyta</taxon>
        <taxon>Tracheophyta</taxon>
        <taxon>Spermatophyta</taxon>
        <taxon>Magnoliopsida</taxon>
        <taxon>Ranunculales</taxon>
        <taxon>Menispermaceae</taxon>
        <taxon>Menispermoideae</taxon>
        <taxon>Cissampelideae</taxon>
        <taxon>Stephania</taxon>
    </lineage>
</organism>
<evidence type="ECO:0000313" key="2">
    <source>
        <dbReference type="EMBL" id="KAK9165904.1"/>
    </source>
</evidence>
<name>A0AAP0LB40_9MAGN</name>
<sequence length="203" mass="22061">MADALSVIPTAVLEESIGQVLYEKRKNAAQKSEDFESVHESDRGVSLCRLKKSSATRHGGDHDKITAMMNLLTNEFTSLPQSESSEGRIDWACSGSPLKLFPSPSDIRTLSYGGDMSSAKATLESETRKMWVTSVRGESLARESFRSDTSQWMYSTGRSQGEGGGGRRRPSKGHRACRSGSGRISAKLVPTMPVTPMTSPTLL</sequence>
<reference evidence="2 3" key="1">
    <citation type="submission" date="2024-01" db="EMBL/GenBank/DDBJ databases">
        <title>Genome assemblies of Stephania.</title>
        <authorList>
            <person name="Yang L."/>
        </authorList>
    </citation>
    <scope>NUCLEOTIDE SEQUENCE [LARGE SCALE GENOMIC DNA]</scope>
    <source>
        <strain evidence="2">JXDWG</strain>
        <tissue evidence="2">Leaf</tissue>
    </source>
</reference>
<accession>A0AAP0LB40</accession>
<dbReference type="AlphaFoldDB" id="A0AAP0LB40"/>
<proteinExistence type="predicted"/>
<dbReference type="EMBL" id="JBBNAG010000001">
    <property type="protein sequence ID" value="KAK9165904.1"/>
    <property type="molecule type" value="Genomic_DNA"/>
</dbReference>
<feature type="region of interest" description="Disordered" evidence="1">
    <location>
        <begin position="151"/>
        <end position="184"/>
    </location>
</feature>
<comment type="caution">
    <text evidence="2">The sequence shown here is derived from an EMBL/GenBank/DDBJ whole genome shotgun (WGS) entry which is preliminary data.</text>
</comment>
<dbReference type="Proteomes" id="UP001419268">
    <property type="component" value="Unassembled WGS sequence"/>
</dbReference>
<evidence type="ECO:0000256" key="1">
    <source>
        <dbReference type="SAM" id="MobiDB-lite"/>
    </source>
</evidence>
<gene>
    <name evidence="2" type="ORF">Scep_001095</name>
</gene>
<feature type="compositionally biased region" description="Basic residues" evidence="1">
    <location>
        <begin position="166"/>
        <end position="177"/>
    </location>
</feature>
<keyword evidence="3" id="KW-1185">Reference proteome</keyword>
<protein>
    <submittedName>
        <fullName evidence="2">Uncharacterized protein</fullName>
    </submittedName>
</protein>